<keyword evidence="3" id="KW-1185">Reference proteome</keyword>
<evidence type="ECO:0008006" key="4">
    <source>
        <dbReference type="Google" id="ProtNLM"/>
    </source>
</evidence>
<feature type="transmembrane region" description="Helical" evidence="1">
    <location>
        <begin position="9"/>
        <end position="27"/>
    </location>
</feature>
<evidence type="ECO:0000313" key="2">
    <source>
        <dbReference type="EMBL" id="MBA5730032.1"/>
    </source>
</evidence>
<dbReference type="EMBL" id="JACAOA010000033">
    <property type="protein sequence ID" value="MBA5730032.1"/>
    <property type="molecule type" value="Genomic_DNA"/>
</dbReference>
<name>A0A839A7R7_9LACT</name>
<keyword evidence="1" id="KW-1133">Transmembrane helix</keyword>
<sequence length="159" mass="18313">MSKQIRKYIVWFIGIGLLAVLLFFMTMSNANNIHTSQEENRKLEAEIQAIYQRNLQGANTEDVDLYLSTINTKAREETGEVMAQFFTDFDVRQDLLEFEVTDIEPDAIVAKARQKAVGESVLEEETYRNHIATVLVVFKQEEGEWRISESSITNIEFTP</sequence>
<reference evidence="2 3" key="1">
    <citation type="submission" date="2020-06" db="EMBL/GenBank/DDBJ databases">
        <title>Reclassification of Facklamia ignava, Facklamia soureckii and Facklami tabacinasalis as Falseniella iganva gen. nov., comb. nov., Hutsoniella ignava gen. nov., comb. nov., and Ruoffia tabacinasalis gen. nov., comb. nov and description of Ruoffia haltotolerans sp. nov., isolated from hypersaline Inland Sea of Qatar.</title>
        <authorList>
            <person name="Fotedar R."/>
            <person name="Sankaranarayanan K."/>
            <person name="Lawson P."/>
            <person name="Caldwell M."/>
            <person name="Zeyara A."/>
            <person name="Al Malki A."/>
            <person name="Ali M."/>
        </authorList>
    </citation>
    <scope>NUCLEOTIDE SEQUENCE [LARGE SCALE GENOMIC DNA]</scope>
    <source>
        <strain evidence="2 3">INB8</strain>
    </source>
</reference>
<proteinExistence type="predicted"/>
<evidence type="ECO:0000256" key="1">
    <source>
        <dbReference type="SAM" id="Phobius"/>
    </source>
</evidence>
<comment type="caution">
    <text evidence="2">The sequence shown here is derived from an EMBL/GenBank/DDBJ whole genome shotgun (WGS) entry which is preliminary data.</text>
</comment>
<dbReference type="RefSeq" id="WP_218931691.1">
    <property type="nucleotide sequence ID" value="NZ_JACAOA010000033.1"/>
</dbReference>
<keyword evidence="1" id="KW-0472">Membrane</keyword>
<keyword evidence="1" id="KW-0812">Transmembrane</keyword>
<evidence type="ECO:0000313" key="3">
    <source>
        <dbReference type="Proteomes" id="UP000571018"/>
    </source>
</evidence>
<dbReference type="SUPFAM" id="SSF54427">
    <property type="entry name" value="NTF2-like"/>
    <property type="match status" value="1"/>
</dbReference>
<dbReference type="Proteomes" id="UP000571018">
    <property type="component" value="Unassembled WGS sequence"/>
</dbReference>
<accession>A0A839A7R7</accession>
<protein>
    <recommendedName>
        <fullName evidence="4">SnoaL-like domain-containing protein</fullName>
    </recommendedName>
</protein>
<gene>
    <name evidence="2" type="ORF">HW423_09575</name>
</gene>
<dbReference type="InterPro" id="IPR032710">
    <property type="entry name" value="NTF2-like_dom_sf"/>
</dbReference>
<organism evidence="2 3">
    <name type="scientific">Ruoffia halotolerans</name>
    <dbReference type="NCBI Taxonomy" id="2748684"/>
    <lineage>
        <taxon>Bacteria</taxon>
        <taxon>Bacillati</taxon>
        <taxon>Bacillota</taxon>
        <taxon>Bacilli</taxon>
        <taxon>Lactobacillales</taxon>
        <taxon>Aerococcaceae</taxon>
        <taxon>Ruoffia</taxon>
    </lineage>
</organism>
<dbReference type="AlphaFoldDB" id="A0A839A7R7"/>